<dbReference type="Proteomes" id="UP000010556">
    <property type="component" value="Unassembled WGS sequence"/>
</dbReference>
<sequence length="99" mass="10308">MPRKQPSKALPTTACANSHEDSSLDSCSQIQPQVGLPAPGGLMLSAPCAEGKPATGKANSAKGPDTVSVLSPLSLFRTLVLQRQPTNPRGNQYRALPAE</sequence>
<dbReference type="AlphaFoldDB" id="L5LID5"/>
<evidence type="ECO:0000256" key="1">
    <source>
        <dbReference type="SAM" id="MobiDB-lite"/>
    </source>
</evidence>
<gene>
    <name evidence="2" type="ORF">MDA_GLEAN10006746</name>
</gene>
<reference evidence="3" key="1">
    <citation type="journal article" date="2013" name="Science">
        <title>Comparative analysis of bat genomes provides insight into the evolution of flight and immunity.</title>
        <authorList>
            <person name="Zhang G."/>
            <person name="Cowled C."/>
            <person name="Shi Z."/>
            <person name="Huang Z."/>
            <person name="Bishop-Lilly K.A."/>
            <person name="Fang X."/>
            <person name="Wynne J.W."/>
            <person name="Xiong Z."/>
            <person name="Baker M.L."/>
            <person name="Zhao W."/>
            <person name="Tachedjian M."/>
            <person name="Zhu Y."/>
            <person name="Zhou P."/>
            <person name="Jiang X."/>
            <person name="Ng J."/>
            <person name="Yang L."/>
            <person name="Wu L."/>
            <person name="Xiao J."/>
            <person name="Feng Y."/>
            <person name="Chen Y."/>
            <person name="Sun X."/>
            <person name="Zhang Y."/>
            <person name="Marsh G.A."/>
            <person name="Crameri G."/>
            <person name="Broder C.C."/>
            <person name="Frey K.G."/>
            <person name="Wang L.F."/>
            <person name="Wang J."/>
        </authorList>
    </citation>
    <scope>NUCLEOTIDE SEQUENCE [LARGE SCALE GENOMIC DNA]</scope>
</reference>
<accession>L5LID5</accession>
<keyword evidence="3" id="KW-1185">Reference proteome</keyword>
<name>L5LID5_MYODS</name>
<organism evidence="2 3">
    <name type="scientific">Myotis davidii</name>
    <name type="common">David's myotis</name>
    <dbReference type="NCBI Taxonomy" id="225400"/>
    <lineage>
        <taxon>Eukaryota</taxon>
        <taxon>Metazoa</taxon>
        <taxon>Chordata</taxon>
        <taxon>Craniata</taxon>
        <taxon>Vertebrata</taxon>
        <taxon>Euteleostomi</taxon>
        <taxon>Mammalia</taxon>
        <taxon>Eutheria</taxon>
        <taxon>Laurasiatheria</taxon>
        <taxon>Chiroptera</taxon>
        <taxon>Yangochiroptera</taxon>
        <taxon>Vespertilionidae</taxon>
        <taxon>Myotis</taxon>
    </lineage>
</organism>
<evidence type="ECO:0000313" key="3">
    <source>
        <dbReference type="Proteomes" id="UP000010556"/>
    </source>
</evidence>
<protein>
    <submittedName>
        <fullName evidence="2">Uncharacterized protein</fullName>
    </submittedName>
</protein>
<evidence type="ECO:0000313" key="2">
    <source>
        <dbReference type="EMBL" id="ELK26069.1"/>
    </source>
</evidence>
<proteinExistence type="predicted"/>
<dbReference type="EMBL" id="KB111311">
    <property type="protein sequence ID" value="ELK26069.1"/>
    <property type="molecule type" value="Genomic_DNA"/>
</dbReference>
<feature type="region of interest" description="Disordered" evidence="1">
    <location>
        <begin position="1"/>
        <end position="32"/>
    </location>
</feature>